<reference evidence="2" key="2">
    <citation type="submission" date="2020-05" db="UniProtKB">
        <authorList>
            <consortium name="EnsemblMetazoa"/>
        </authorList>
    </citation>
    <scope>IDENTIFICATION</scope>
    <source>
        <strain evidence="2">CM1001059</strain>
    </source>
</reference>
<feature type="region of interest" description="Disordered" evidence="1">
    <location>
        <begin position="92"/>
        <end position="119"/>
    </location>
</feature>
<keyword evidence="3" id="KW-1185">Reference proteome</keyword>
<name>A0A182UAD0_9DIPT</name>
<evidence type="ECO:0000313" key="3">
    <source>
        <dbReference type="Proteomes" id="UP000075902"/>
    </source>
</evidence>
<dbReference type="STRING" id="34690.A0A182UAD0"/>
<dbReference type="VEuPathDB" id="VectorBase:AMEC016809"/>
<protein>
    <submittedName>
        <fullName evidence="2">Uncharacterized protein</fullName>
    </submittedName>
</protein>
<feature type="compositionally biased region" description="Basic and acidic residues" evidence="1">
    <location>
        <begin position="107"/>
        <end position="118"/>
    </location>
</feature>
<evidence type="ECO:0000313" key="2">
    <source>
        <dbReference type="EnsemblMetazoa" id="AMEC016809-PA"/>
    </source>
</evidence>
<dbReference type="Proteomes" id="UP000075902">
    <property type="component" value="Unassembled WGS sequence"/>
</dbReference>
<proteinExistence type="predicted"/>
<sequence>MYQTLHKTQDDGYPYKSSGYQSEPEPNYDSDYTVKYSTLDRRRTPIGLSSTSYSKALKEQGYESDSTLVFRKRDPPASAALSPVEQKQYYKNMQAGGEVPLQGFRKPAPERPKDHSEEQIESNLMVEIKESMTGSQSNGANAGKLAMSADGSTNPFRHRETIACYPITNIHRPLDMFGPFPKEYRTFVPPAPPSRKSSRSNSTLKIMSQLFDSNIRVADERGKKSRKQYTSSFQTLYRWLVSGKLEQPHRTAAKGEPKSGGIR</sequence>
<accession>A0A182UAD0</accession>
<organism evidence="2 3">
    <name type="scientific">Anopheles melas</name>
    <dbReference type="NCBI Taxonomy" id="34690"/>
    <lineage>
        <taxon>Eukaryota</taxon>
        <taxon>Metazoa</taxon>
        <taxon>Ecdysozoa</taxon>
        <taxon>Arthropoda</taxon>
        <taxon>Hexapoda</taxon>
        <taxon>Insecta</taxon>
        <taxon>Pterygota</taxon>
        <taxon>Neoptera</taxon>
        <taxon>Endopterygota</taxon>
        <taxon>Diptera</taxon>
        <taxon>Nematocera</taxon>
        <taxon>Culicoidea</taxon>
        <taxon>Culicidae</taxon>
        <taxon>Anophelinae</taxon>
        <taxon>Anopheles</taxon>
    </lineage>
</organism>
<dbReference type="AlphaFoldDB" id="A0A182UAD0"/>
<reference evidence="3" key="1">
    <citation type="submission" date="2014-01" db="EMBL/GenBank/DDBJ databases">
        <title>The Genome Sequence of Anopheles melas CM1001059_A (V2).</title>
        <authorList>
            <consortium name="The Broad Institute Genomics Platform"/>
            <person name="Neafsey D.E."/>
            <person name="Besansky N."/>
            <person name="Howell P."/>
            <person name="Walton C."/>
            <person name="Young S.K."/>
            <person name="Zeng Q."/>
            <person name="Gargeya S."/>
            <person name="Fitzgerald M."/>
            <person name="Haas B."/>
            <person name="Abouelleil A."/>
            <person name="Allen A.W."/>
            <person name="Alvarado L."/>
            <person name="Arachchi H.M."/>
            <person name="Berlin A.M."/>
            <person name="Chapman S.B."/>
            <person name="Gainer-Dewar J."/>
            <person name="Goldberg J."/>
            <person name="Griggs A."/>
            <person name="Gujja S."/>
            <person name="Hansen M."/>
            <person name="Howarth C."/>
            <person name="Imamovic A."/>
            <person name="Ireland A."/>
            <person name="Larimer J."/>
            <person name="McCowan C."/>
            <person name="Murphy C."/>
            <person name="Pearson M."/>
            <person name="Poon T.W."/>
            <person name="Priest M."/>
            <person name="Roberts A."/>
            <person name="Saif S."/>
            <person name="Shea T."/>
            <person name="Sisk P."/>
            <person name="Sykes S."/>
            <person name="Wortman J."/>
            <person name="Nusbaum C."/>
            <person name="Birren B."/>
        </authorList>
    </citation>
    <scope>NUCLEOTIDE SEQUENCE [LARGE SCALE GENOMIC DNA]</scope>
    <source>
        <strain evidence="3">CM1001059</strain>
    </source>
</reference>
<dbReference type="EnsemblMetazoa" id="AMEC016809-RA">
    <property type="protein sequence ID" value="AMEC016809-PA"/>
    <property type="gene ID" value="AMEC016809"/>
</dbReference>
<feature type="region of interest" description="Disordered" evidence="1">
    <location>
        <begin position="1"/>
        <end position="31"/>
    </location>
</feature>
<evidence type="ECO:0000256" key="1">
    <source>
        <dbReference type="SAM" id="MobiDB-lite"/>
    </source>
</evidence>